<comment type="caution">
    <text evidence="1">The sequence shown here is derived from an EMBL/GenBank/DDBJ whole genome shotgun (WGS) entry which is preliminary data.</text>
</comment>
<dbReference type="EMBL" id="CAJVPW010000894">
    <property type="protein sequence ID" value="CAG8468999.1"/>
    <property type="molecule type" value="Genomic_DNA"/>
</dbReference>
<evidence type="ECO:0000313" key="2">
    <source>
        <dbReference type="Proteomes" id="UP000789366"/>
    </source>
</evidence>
<name>A0ACA9KEN3_9GLOM</name>
<dbReference type="Proteomes" id="UP000789366">
    <property type="component" value="Unassembled WGS sequence"/>
</dbReference>
<gene>
    <name evidence="1" type="ORF">SPELUC_LOCUS1605</name>
</gene>
<protein>
    <submittedName>
        <fullName evidence="1">11002_t:CDS:1</fullName>
    </submittedName>
</protein>
<accession>A0ACA9KEN3</accession>
<keyword evidence="2" id="KW-1185">Reference proteome</keyword>
<reference evidence="1" key="1">
    <citation type="submission" date="2021-06" db="EMBL/GenBank/DDBJ databases">
        <authorList>
            <person name="Kallberg Y."/>
            <person name="Tangrot J."/>
            <person name="Rosling A."/>
        </authorList>
    </citation>
    <scope>NUCLEOTIDE SEQUENCE</scope>
    <source>
        <strain evidence="1">28 12/20/2015</strain>
    </source>
</reference>
<proteinExistence type="predicted"/>
<organism evidence="1 2">
    <name type="scientific">Cetraspora pellucida</name>
    <dbReference type="NCBI Taxonomy" id="1433469"/>
    <lineage>
        <taxon>Eukaryota</taxon>
        <taxon>Fungi</taxon>
        <taxon>Fungi incertae sedis</taxon>
        <taxon>Mucoromycota</taxon>
        <taxon>Glomeromycotina</taxon>
        <taxon>Glomeromycetes</taxon>
        <taxon>Diversisporales</taxon>
        <taxon>Gigasporaceae</taxon>
        <taxon>Cetraspora</taxon>
    </lineage>
</organism>
<evidence type="ECO:0000313" key="1">
    <source>
        <dbReference type="EMBL" id="CAG8468999.1"/>
    </source>
</evidence>
<sequence>MINCINQQLQQCVISDNNIDVENIKMDIDITQNIKMNMGSEKRKIDMDSKKRKMDMDSKKRKMDIDSGNIEEPNNYGAPSHLSSNAPN</sequence>